<dbReference type="Pfam" id="PF03729">
    <property type="entry name" value="DUF308"/>
    <property type="match status" value="2"/>
</dbReference>
<accession>I3C663</accession>
<gene>
    <name evidence="2" type="ORF">JoomaDRAFT_2112</name>
</gene>
<dbReference type="GO" id="GO:0005886">
    <property type="term" value="C:plasma membrane"/>
    <property type="evidence" value="ECO:0007669"/>
    <property type="project" value="TreeGrafter"/>
</dbReference>
<feature type="transmembrane region" description="Helical" evidence="1">
    <location>
        <begin position="67"/>
        <end position="86"/>
    </location>
</feature>
<organism evidence="2 3">
    <name type="scientific">Galbibacter orientalis DSM 19592</name>
    <dbReference type="NCBI Taxonomy" id="926559"/>
    <lineage>
        <taxon>Bacteria</taxon>
        <taxon>Pseudomonadati</taxon>
        <taxon>Bacteroidota</taxon>
        <taxon>Flavobacteriia</taxon>
        <taxon>Flavobacteriales</taxon>
        <taxon>Flavobacteriaceae</taxon>
        <taxon>Galbibacter</taxon>
    </lineage>
</organism>
<feature type="transmembrane region" description="Helical" evidence="1">
    <location>
        <begin position="38"/>
        <end position="60"/>
    </location>
</feature>
<dbReference type="Proteomes" id="UP000004690">
    <property type="component" value="Unassembled WGS sequence"/>
</dbReference>
<evidence type="ECO:0008006" key="4">
    <source>
        <dbReference type="Google" id="ProtNLM"/>
    </source>
</evidence>
<dbReference type="PANTHER" id="PTHR34989">
    <property type="entry name" value="PROTEIN HDED"/>
    <property type="match status" value="1"/>
</dbReference>
<dbReference type="HOGENOM" id="CLU_091585_5_1_10"/>
<dbReference type="AlphaFoldDB" id="I3C663"/>
<keyword evidence="1" id="KW-0812">Transmembrane</keyword>
<feature type="transmembrane region" description="Helical" evidence="1">
    <location>
        <begin position="92"/>
        <end position="112"/>
    </location>
</feature>
<name>I3C663_9FLAO</name>
<feature type="transmembrane region" description="Helical" evidence="1">
    <location>
        <begin position="150"/>
        <end position="171"/>
    </location>
</feature>
<dbReference type="RefSeq" id="WP_008612476.1">
    <property type="nucleotide sequence ID" value="NZ_JH651379.1"/>
</dbReference>
<dbReference type="PANTHER" id="PTHR34989:SF1">
    <property type="entry name" value="PROTEIN HDED"/>
    <property type="match status" value="1"/>
</dbReference>
<dbReference type="InterPro" id="IPR052712">
    <property type="entry name" value="Acid_resist_chaperone_HdeD"/>
</dbReference>
<evidence type="ECO:0000313" key="2">
    <source>
        <dbReference type="EMBL" id="EIJ39106.1"/>
    </source>
</evidence>
<keyword evidence="1" id="KW-1133">Transmembrane helix</keyword>
<evidence type="ECO:0000256" key="1">
    <source>
        <dbReference type="SAM" id="Phobius"/>
    </source>
</evidence>
<evidence type="ECO:0000313" key="3">
    <source>
        <dbReference type="Proteomes" id="UP000004690"/>
    </source>
</evidence>
<dbReference type="EMBL" id="JH651379">
    <property type="protein sequence ID" value="EIJ39106.1"/>
    <property type="molecule type" value="Genomic_DNA"/>
</dbReference>
<reference evidence="2 3" key="1">
    <citation type="submission" date="2012-02" db="EMBL/GenBank/DDBJ databases">
        <title>Improved High-Quality Draft genome of Joostella marina DSM 19592.</title>
        <authorList>
            <consortium name="US DOE Joint Genome Institute (JGI-PGF)"/>
            <person name="Lucas S."/>
            <person name="Copeland A."/>
            <person name="Lapidus A."/>
            <person name="Bruce D."/>
            <person name="Goodwin L."/>
            <person name="Pitluck S."/>
            <person name="Peters L."/>
            <person name="Chertkov O."/>
            <person name="Ovchinnikova G."/>
            <person name="Kyrpides N."/>
            <person name="Mavromatis K."/>
            <person name="Detter J.C."/>
            <person name="Han C."/>
            <person name="Land M."/>
            <person name="Hauser L."/>
            <person name="Markowitz V."/>
            <person name="Cheng J.-F."/>
            <person name="Hugenholtz P."/>
            <person name="Woyke T."/>
            <person name="Wu D."/>
            <person name="Tindall B."/>
            <person name="Brambilla E."/>
            <person name="Klenk H.-P."/>
            <person name="Eisen J.A."/>
        </authorList>
    </citation>
    <scope>NUCLEOTIDE SEQUENCE [LARGE SCALE GENOMIC DNA]</scope>
    <source>
        <strain evidence="2 3">DSM 19592</strain>
    </source>
</reference>
<sequence>MLRSLTKNWWALAIKGLILVIFAILIFMNPVISATGLAIWFAILMIADGIFTILAAFASWKEREDKWLILLEGAISLFLGIILLNMPGLTLLIVGFTVAFWFIFGGISRIAMGIQVRKEIEGEGWIILGGTLSVIFGLIIASSPLLGISYIMWIIAFAALLIGIVMIIIAFKLRKGSKWLKDKVEGFKEEIDETKQKLRD</sequence>
<proteinExistence type="predicted"/>
<dbReference type="OrthoDB" id="7059775at2"/>
<dbReference type="InterPro" id="IPR005325">
    <property type="entry name" value="DUF308_memb"/>
</dbReference>
<keyword evidence="1" id="KW-0472">Membrane</keyword>
<dbReference type="eggNOG" id="COG3247">
    <property type="taxonomic scope" value="Bacteria"/>
</dbReference>
<feature type="transmembrane region" description="Helical" evidence="1">
    <location>
        <begin position="124"/>
        <end position="144"/>
    </location>
</feature>
<protein>
    <recommendedName>
        <fullName evidence="4">Acid-resistance membrane protein</fullName>
    </recommendedName>
</protein>
<dbReference type="STRING" id="926559.JoomaDRAFT_2112"/>
<feature type="transmembrane region" description="Helical" evidence="1">
    <location>
        <begin position="12"/>
        <end position="32"/>
    </location>
</feature>
<keyword evidence="3" id="KW-1185">Reference proteome</keyword>